<feature type="domain" description="Bacteriophage phiJL001 Gp84 C-terminal" evidence="1">
    <location>
        <begin position="195"/>
        <end position="277"/>
    </location>
</feature>
<proteinExistence type="predicted"/>
<dbReference type="Pfam" id="PF09356">
    <property type="entry name" value="Phage_BR0599"/>
    <property type="match status" value="1"/>
</dbReference>
<gene>
    <name evidence="2" type="ORF">SAMN05192565_10371</name>
</gene>
<dbReference type="RefSeq" id="WP_091969037.1">
    <property type="nucleotide sequence ID" value="NZ_FOPM01000003.1"/>
</dbReference>
<protein>
    <recommendedName>
        <fullName evidence="1">Bacteriophage phiJL001 Gp84 C-terminal domain-containing protein</fullName>
    </recommendedName>
</protein>
<evidence type="ECO:0000313" key="3">
    <source>
        <dbReference type="Proteomes" id="UP000199229"/>
    </source>
</evidence>
<sequence length="297" mass="30737">MRDLPPALAAHLAGGSTTLCHCWTLTRRDGAVLGFTDHDRDLALAGVVHAARSGLEAAEASAELGFAVGGGEVAGALSALGITDADIAGGLYDGAGVETWLVDWTVPETRLLLDAGTLGEVRRAGGAFVAEVRGLMDRLDVPTGRTYRATCAAELGDGRCRVNRDAPAFRTTGRVEAVPEPETLLVSLAAPFPPGWFTAGRLVWTGGAQTGQAADIRAHAAEAAGPRLALWQAPARPVQPGDAFTLTAGCDKRFSTCGDKFANSLNFQGFPHLPGNDFVVRPVPGSGPGLDGGSLFR</sequence>
<keyword evidence="3" id="KW-1185">Reference proteome</keyword>
<dbReference type="Pfam" id="PF09931">
    <property type="entry name" value="Phage_phiJL001_Gp84_N"/>
    <property type="match status" value="1"/>
</dbReference>
<reference evidence="3" key="1">
    <citation type="submission" date="2016-10" db="EMBL/GenBank/DDBJ databases">
        <authorList>
            <person name="Varghese N."/>
            <person name="Submissions S."/>
        </authorList>
    </citation>
    <scope>NUCLEOTIDE SEQUENCE [LARGE SCALE GENOMIC DNA]</scope>
    <source>
        <strain evidence="3">Gh-105</strain>
    </source>
</reference>
<evidence type="ECO:0000259" key="1">
    <source>
        <dbReference type="Pfam" id="PF09356"/>
    </source>
</evidence>
<dbReference type="Proteomes" id="UP000199229">
    <property type="component" value="Unassembled WGS sequence"/>
</dbReference>
<accession>A0A1I2RYA7</accession>
<evidence type="ECO:0000313" key="2">
    <source>
        <dbReference type="EMBL" id="SFG42761.1"/>
    </source>
</evidence>
<dbReference type="AlphaFoldDB" id="A0A1I2RYA7"/>
<dbReference type="NCBIfam" id="TIGR02218">
    <property type="entry name" value="phg_TIGR02218"/>
    <property type="match status" value="1"/>
</dbReference>
<dbReference type="STRING" id="582675.SAMN05192565_10371"/>
<dbReference type="InterPro" id="IPR018964">
    <property type="entry name" value="Phage_phiJL001_Gp84_C"/>
</dbReference>
<dbReference type="InterPro" id="IPR011928">
    <property type="entry name" value="Phage_phiJL001_Gp84"/>
</dbReference>
<dbReference type="OrthoDB" id="1633386at2"/>
<dbReference type="EMBL" id="FOPM01000003">
    <property type="protein sequence ID" value="SFG42761.1"/>
    <property type="molecule type" value="Genomic_DNA"/>
</dbReference>
<name>A0A1I2RYA7_9HYPH</name>
<organism evidence="2 3">
    <name type="scientific">Methylobacterium gossipiicola</name>
    <dbReference type="NCBI Taxonomy" id="582675"/>
    <lineage>
        <taxon>Bacteria</taxon>
        <taxon>Pseudomonadati</taxon>
        <taxon>Pseudomonadota</taxon>
        <taxon>Alphaproteobacteria</taxon>
        <taxon>Hyphomicrobiales</taxon>
        <taxon>Methylobacteriaceae</taxon>
        <taxon>Methylobacterium</taxon>
    </lineage>
</organism>